<evidence type="ECO:0000313" key="3">
    <source>
        <dbReference type="Proteomes" id="UP000275078"/>
    </source>
</evidence>
<dbReference type="EMBL" id="ML119651">
    <property type="protein sequence ID" value="RPA86085.1"/>
    <property type="molecule type" value="Genomic_DNA"/>
</dbReference>
<proteinExistence type="predicted"/>
<organism evidence="2 3">
    <name type="scientific">Ascobolus immersus RN42</name>
    <dbReference type="NCBI Taxonomy" id="1160509"/>
    <lineage>
        <taxon>Eukaryota</taxon>
        <taxon>Fungi</taxon>
        <taxon>Dikarya</taxon>
        <taxon>Ascomycota</taxon>
        <taxon>Pezizomycotina</taxon>
        <taxon>Pezizomycetes</taxon>
        <taxon>Pezizales</taxon>
        <taxon>Ascobolaceae</taxon>
        <taxon>Ascobolus</taxon>
    </lineage>
</organism>
<evidence type="ECO:0000313" key="2">
    <source>
        <dbReference type="EMBL" id="RPA86085.1"/>
    </source>
</evidence>
<protein>
    <submittedName>
        <fullName evidence="2">Uncharacterized protein</fullName>
    </submittedName>
</protein>
<sequence>MAFACRWCQGQYVLPFVWGNNMVSMVDMVKMFRQMPPPHQLSRLLSSPLVNIPDGQIFDSRTNVVPNHYSSLLRLRIIPIIDFIEFIPYFSSPQLKQRQRSTKQTSTSEVASQIAIESQPTETHIVIQTHFQSRCTKPTCQSVNSEMSVKQVPEESIPSKPTAPSGDVNPKTRSREKTQGGAARSRQKIRLRR</sequence>
<keyword evidence="3" id="KW-1185">Reference proteome</keyword>
<accession>A0A3N4IIW8</accession>
<feature type="region of interest" description="Disordered" evidence="1">
    <location>
        <begin position="146"/>
        <end position="193"/>
    </location>
</feature>
<evidence type="ECO:0000256" key="1">
    <source>
        <dbReference type="SAM" id="MobiDB-lite"/>
    </source>
</evidence>
<reference evidence="2 3" key="1">
    <citation type="journal article" date="2018" name="Nat. Ecol. Evol.">
        <title>Pezizomycetes genomes reveal the molecular basis of ectomycorrhizal truffle lifestyle.</title>
        <authorList>
            <person name="Murat C."/>
            <person name="Payen T."/>
            <person name="Noel B."/>
            <person name="Kuo A."/>
            <person name="Morin E."/>
            <person name="Chen J."/>
            <person name="Kohler A."/>
            <person name="Krizsan K."/>
            <person name="Balestrini R."/>
            <person name="Da Silva C."/>
            <person name="Montanini B."/>
            <person name="Hainaut M."/>
            <person name="Levati E."/>
            <person name="Barry K.W."/>
            <person name="Belfiori B."/>
            <person name="Cichocki N."/>
            <person name="Clum A."/>
            <person name="Dockter R.B."/>
            <person name="Fauchery L."/>
            <person name="Guy J."/>
            <person name="Iotti M."/>
            <person name="Le Tacon F."/>
            <person name="Lindquist E.A."/>
            <person name="Lipzen A."/>
            <person name="Malagnac F."/>
            <person name="Mello A."/>
            <person name="Molinier V."/>
            <person name="Miyauchi S."/>
            <person name="Poulain J."/>
            <person name="Riccioni C."/>
            <person name="Rubini A."/>
            <person name="Sitrit Y."/>
            <person name="Splivallo R."/>
            <person name="Traeger S."/>
            <person name="Wang M."/>
            <person name="Zifcakova L."/>
            <person name="Wipf D."/>
            <person name="Zambonelli A."/>
            <person name="Paolocci F."/>
            <person name="Nowrousian M."/>
            <person name="Ottonello S."/>
            <person name="Baldrian P."/>
            <person name="Spatafora J.W."/>
            <person name="Henrissat B."/>
            <person name="Nagy L.G."/>
            <person name="Aury J.M."/>
            <person name="Wincker P."/>
            <person name="Grigoriev I.V."/>
            <person name="Bonfante P."/>
            <person name="Martin F.M."/>
        </authorList>
    </citation>
    <scope>NUCLEOTIDE SEQUENCE [LARGE SCALE GENOMIC DNA]</scope>
    <source>
        <strain evidence="2 3">RN42</strain>
    </source>
</reference>
<dbReference type="AlphaFoldDB" id="A0A3N4IIW8"/>
<dbReference type="Proteomes" id="UP000275078">
    <property type="component" value="Unassembled WGS sequence"/>
</dbReference>
<gene>
    <name evidence="2" type="ORF">BJ508DRAFT_302453</name>
</gene>
<name>A0A3N4IIW8_ASCIM</name>